<name>V8NSS9_OPHHA</name>
<protein>
    <submittedName>
        <fullName evidence="2">TLD domain-containing protein</fullName>
    </submittedName>
</protein>
<organism evidence="2 3">
    <name type="scientific">Ophiophagus hannah</name>
    <name type="common">King cobra</name>
    <name type="synonym">Naja hannah</name>
    <dbReference type="NCBI Taxonomy" id="8665"/>
    <lineage>
        <taxon>Eukaryota</taxon>
        <taxon>Metazoa</taxon>
        <taxon>Chordata</taxon>
        <taxon>Craniata</taxon>
        <taxon>Vertebrata</taxon>
        <taxon>Euteleostomi</taxon>
        <taxon>Lepidosauria</taxon>
        <taxon>Squamata</taxon>
        <taxon>Bifurcata</taxon>
        <taxon>Unidentata</taxon>
        <taxon>Episquamata</taxon>
        <taxon>Toxicofera</taxon>
        <taxon>Serpentes</taxon>
        <taxon>Colubroidea</taxon>
        <taxon>Elapidae</taxon>
        <taxon>Elapinae</taxon>
        <taxon>Ophiophagus</taxon>
    </lineage>
</organism>
<gene>
    <name evidence="2" type="ORF">L345_09638</name>
</gene>
<accession>V8NSS9</accession>
<dbReference type="Proteomes" id="UP000018936">
    <property type="component" value="Unassembled WGS sequence"/>
</dbReference>
<keyword evidence="3" id="KW-1185">Reference proteome</keyword>
<dbReference type="EMBL" id="AZIM01002180">
    <property type="protein sequence ID" value="ETE64597.1"/>
    <property type="molecule type" value="Genomic_DNA"/>
</dbReference>
<evidence type="ECO:0000256" key="1">
    <source>
        <dbReference type="SAM" id="MobiDB-lite"/>
    </source>
</evidence>
<feature type="non-terminal residue" evidence="2">
    <location>
        <position position="1"/>
    </location>
</feature>
<feature type="compositionally biased region" description="Polar residues" evidence="1">
    <location>
        <begin position="85"/>
        <end position="98"/>
    </location>
</feature>
<dbReference type="AlphaFoldDB" id="V8NSS9"/>
<evidence type="ECO:0000313" key="2">
    <source>
        <dbReference type="EMBL" id="ETE64597.1"/>
    </source>
</evidence>
<sequence>MVTRLYNGMRSVQETHSSHEAIPWVAKEQFLVFASTLFKGNAQEKSGIVLKMVSGAQKTVKGSQIVEVSRPTSRLPSGGKRKSVKSSQSRGGLNLQRS</sequence>
<dbReference type="OrthoDB" id="289228at2759"/>
<proteinExistence type="predicted"/>
<evidence type="ECO:0000313" key="3">
    <source>
        <dbReference type="Proteomes" id="UP000018936"/>
    </source>
</evidence>
<comment type="caution">
    <text evidence="2">The sequence shown here is derived from an EMBL/GenBank/DDBJ whole genome shotgun (WGS) entry which is preliminary data.</text>
</comment>
<feature type="region of interest" description="Disordered" evidence="1">
    <location>
        <begin position="61"/>
        <end position="98"/>
    </location>
</feature>
<reference evidence="2 3" key="1">
    <citation type="journal article" date="2013" name="Proc. Natl. Acad. Sci. U.S.A.">
        <title>The king cobra genome reveals dynamic gene evolution and adaptation in the snake venom system.</title>
        <authorList>
            <person name="Vonk F.J."/>
            <person name="Casewell N.R."/>
            <person name="Henkel C.V."/>
            <person name="Heimberg A.M."/>
            <person name="Jansen H.J."/>
            <person name="McCleary R.J."/>
            <person name="Kerkkamp H.M."/>
            <person name="Vos R.A."/>
            <person name="Guerreiro I."/>
            <person name="Calvete J.J."/>
            <person name="Wuster W."/>
            <person name="Woods A.E."/>
            <person name="Logan J.M."/>
            <person name="Harrison R.A."/>
            <person name="Castoe T.A."/>
            <person name="de Koning A.P."/>
            <person name="Pollock D.D."/>
            <person name="Yandell M."/>
            <person name="Calderon D."/>
            <person name="Renjifo C."/>
            <person name="Currier R.B."/>
            <person name="Salgado D."/>
            <person name="Pla D."/>
            <person name="Sanz L."/>
            <person name="Hyder A.S."/>
            <person name="Ribeiro J.M."/>
            <person name="Arntzen J.W."/>
            <person name="van den Thillart G.E."/>
            <person name="Boetzer M."/>
            <person name="Pirovano W."/>
            <person name="Dirks R.P."/>
            <person name="Spaink H.P."/>
            <person name="Duboule D."/>
            <person name="McGlinn E."/>
            <person name="Kini R.M."/>
            <person name="Richardson M.K."/>
        </authorList>
    </citation>
    <scope>NUCLEOTIDE SEQUENCE</scope>
    <source>
        <tissue evidence="2">Blood</tissue>
    </source>
</reference>